<keyword evidence="2" id="KW-1185">Reference proteome</keyword>
<comment type="caution">
    <text evidence="1">The sequence shown here is derived from an EMBL/GenBank/DDBJ whole genome shotgun (WGS) entry which is preliminary data.</text>
</comment>
<accession>A0A7K0CSF7</accession>
<dbReference type="PANTHER" id="PTHR34613">
    <property type="entry name" value="SLL0800 PROTEIN"/>
    <property type="match status" value="1"/>
</dbReference>
<organism evidence="1 2">
    <name type="scientific">Streptomyces smaragdinus</name>
    <dbReference type="NCBI Taxonomy" id="2585196"/>
    <lineage>
        <taxon>Bacteria</taxon>
        <taxon>Bacillati</taxon>
        <taxon>Actinomycetota</taxon>
        <taxon>Actinomycetes</taxon>
        <taxon>Kitasatosporales</taxon>
        <taxon>Streptomycetaceae</taxon>
        <taxon>Streptomyces</taxon>
    </lineage>
</organism>
<dbReference type="PANTHER" id="PTHR34613:SF1">
    <property type="entry name" value="SLL6017 PROTEIN"/>
    <property type="match status" value="1"/>
</dbReference>
<dbReference type="Proteomes" id="UP000466345">
    <property type="component" value="Unassembled WGS sequence"/>
</dbReference>
<dbReference type="AlphaFoldDB" id="A0A7K0CSF7"/>
<proteinExistence type="predicted"/>
<evidence type="ECO:0000313" key="1">
    <source>
        <dbReference type="EMBL" id="MQY16358.1"/>
    </source>
</evidence>
<gene>
    <name evidence="1" type="ORF">SRB5_65560</name>
</gene>
<reference evidence="1 2" key="1">
    <citation type="submission" date="2019-10" db="EMBL/GenBank/DDBJ databases">
        <title>Streptomyces smaragdinus sp. nov. and Streptomyces fabii sp. nov., isolated from the gut of fungus growing-termite Macrotermes natalensis.</title>
        <authorList>
            <person name="Schwitalla J."/>
            <person name="Benndorf R."/>
            <person name="Martin K."/>
            <person name="De Beer W."/>
            <person name="Kaster A.-K."/>
            <person name="Vollmers J."/>
            <person name="Poulsen M."/>
            <person name="Beemelmanns C."/>
        </authorList>
    </citation>
    <scope>NUCLEOTIDE SEQUENCE [LARGE SCALE GENOMIC DNA]</scope>
    <source>
        <strain evidence="1 2">RB5</strain>
    </source>
</reference>
<dbReference type="EMBL" id="WEGJ01000052">
    <property type="protein sequence ID" value="MQY16358.1"/>
    <property type="molecule type" value="Genomic_DNA"/>
</dbReference>
<sequence>MTFHNFFPGRGTLMECAFLAGKERGRVNSWAEDRVNAIVRILDKTMPVSGEARQRIMACTDPDTLTRWLDRTIHVRSINELFADGSPADNLRGTLLERAYLAGKAEGEAESRADAYARGLATGIVRVLTARGLPLCEEARRRIMACTDPDTLTRWLDATVHVAYAEAVFAEYP</sequence>
<protein>
    <submittedName>
        <fullName evidence="1">Uncharacterized protein</fullName>
    </submittedName>
</protein>
<dbReference type="RefSeq" id="WP_194293103.1">
    <property type="nucleotide sequence ID" value="NZ_WEGJ01000052.1"/>
</dbReference>
<name>A0A7K0CSF7_9ACTN</name>
<evidence type="ECO:0000313" key="2">
    <source>
        <dbReference type="Proteomes" id="UP000466345"/>
    </source>
</evidence>